<dbReference type="GO" id="GO:0005524">
    <property type="term" value="F:ATP binding"/>
    <property type="evidence" value="ECO:0007669"/>
    <property type="project" value="UniProtKB-KW"/>
</dbReference>
<reference evidence="9 10" key="1">
    <citation type="submission" date="2020-12" db="EMBL/GenBank/DDBJ databases">
        <title>FDA dAtabase for Regulatory Grade micrObial Sequences (FDA-ARGOS): Supporting development and validation of Infectious Disease Dx tests.</title>
        <authorList>
            <person name="Sproer C."/>
            <person name="Gronow S."/>
            <person name="Severitt S."/>
            <person name="Schroder I."/>
            <person name="Tallon L."/>
            <person name="Sadzewicz L."/>
            <person name="Zhao X."/>
            <person name="Boylan J."/>
            <person name="Ott S."/>
            <person name="Bowen H."/>
            <person name="Vavikolanu K."/>
            <person name="Mehta A."/>
            <person name="Aluvathingal J."/>
            <person name="Nadendla S."/>
            <person name="Lowell S."/>
            <person name="Myers T."/>
            <person name="Yan Y."/>
            <person name="Sichtig H."/>
        </authorList>
    </citation>
    <scope>NUCLEOTIDE SEQUENCE [LARGE SCALE GENOMIC DNA]</scope>
    <source>
        <strain evidence="9 10">FDAARGOS_890</strain>
    </source>
</reference>
<dbReference type="InterPro" id="IPR010737">
    <property type="entry name" value="4-carb_acid_sugar_kinase_N"/>
</dbReference>
<keyword evidence="5" id="KW-0067">ATP-binding</keyword>
<dbReference type="EMBL" id="CP065748">
    <property type="protein sequence ID" value="QPS82938.1"/>
    <property type="molecule type" value="Genomic_DNA"/>
</dbReference>
<dbReference type="AlphaFoldDB" id="A0A7T2YXR4"/>
<dbReference type="Proteomes" id="UP000595064">
    <property type="component" value="Chromosome"/>
</dbReference>
<dbReference type="InterPro" id="IPR031475">
    <property type="entry name" value="NBD_C"/>
</dbReference>
<keyword evidence="4 9" id="KW-0418">Kinase</keyword>
<proteinExistence type="inferred from homology"/>
<dbReference type="Pfam" id="PF17042">
    <property type="entry name" value="NBD_C"/>
    <property type="match status" value="1"/>
</dbReference>
<dbReference type="InterPro" id="IPR037051">
    <property type="entry name" value="4-carb_acid_sugar_kinase_N_sf"/>
</dbReference>
<dbReference type="Gene3D" id="3.40.980.20">
    <property type="entry name" value="Four-carbon acid sugar kinase, nucleotide binding domain"/>
    <property type="match status" value="1"/>
</dbReference>
<evidence type="ECO:0000256" key="3">
    <source>
        <dbReference type="ARBA" id="ARBA00022741"/>
    </source>
</evidence>
<dbReference type="RefSeq" id="WP_016453641.1">
    <property type="nucleotide sequence ID" value="NZ_CP065748.1"/>
</dbReference>
<feature type="domain" description="Four-carbon acid sugar kinase N-terminal" evidence="7">
    <location>
        <begin position="12"/>
        <end position="255"/>
    </location>
</feature>
<dbReference type="Gene3D" id="3.40.50.10840">
    <property type="entry name" value="Putative sugar-binding, N-terminal domain"/>
    <property type="match status" value="1"/>
</dbReference>
<evidence type="ECO:0000259" key="8">
    <source>
        <dbReference type="Pfam" id="PF17042"/>
    </source>
</evidence>
<dbReference type="Pfam" id="PF07005">
    <property type="entry name" value="SBD_N"/>
    <property type="match status" value="1"/>
</dbReference>
<feature type="domain" description="Four-carbon acid sugar kinase nucleotide binding" evidence="8">
    <location>
        <begin position="280"/>
        <end position="457"/>
    </location>
</feature>
<keyword evidence="6" id="KW-0119">Carbohydrate metabolism</keyword>
<keyword evidence="10" id="KW-1185">Reference proteome</keyword>
<evidence type="ECO:0000256" key="1">
    <source>
        <dbReference type="ARBA" id="ARBA00005715"/>
    </source>
</evidence>
<evidence type="ECO:0000256" key="6">
    <source>
        <dbReference type="ARBA" id="ARBA00023277"/>
    </source>
</evidence>
<sequence length="468" mass="48723">MTSTDKPQGLKLAFYGDDFTGSTDALEVLAFSGLRCALFLSVPKSAQMAALGGFDAIGVAGASRAMQPEEMDAQLPDVLGGLAALAPQIVHYKVCSTFDSAPAVGNIGRVIELSRAAFPQPVVPIVASTPALGRYCLFGHLFARSGTDGEVYRIDRHPIMSVHPVTPMQESDLARHLEKQAPLAIGNVPLTWLDTQSPAELAQRIRAMAPARQAVVIDGLSAGHLTTTGDSLQQMAAGLKAPLFVVGSSGVEYALTQSWQGETAASGDRYGSFGAVDQVLVVSGSASKLSAMQIEAALDAGFREVAIDVEALTIGPDTAATEARLVSEVVSALAGGASVVMHTARGPSDPRVARLIQGLQVLGASPEQARHQSGRLVSERLGIAVEAIVRRHRLRRLVLSGGDTSSRITQALGPDALEIRARLSPGAPLCAVLSTQSHLSGLELALKGGQMGAPDYFVRALRGSAGDA</sequence>
<gene>
    <name evidence="9" type="ORF">I6G47_07635</name>
</gene>
<organism evidence="9 10">
    <name type="scientific">Delftia lacustris</name>
    <dbReference type="NCBI Taxonomy" id="558537"/>
    <lineage>
        <taxon>Bacteria</taxon>
        <taxon>Pseudomonadati</taxon>
        <taxon>Pseudomonadota</taxon>
        <taxon>Betaproteobacteria</taxon>
        <taxon>Burkholderiales</taxon>
        <taxon>Comamonadaceae</taxon>
        <taxon>Delftia</taxon>
    </lineage>
</organism>
<dbReference type="GO" id="GO:0016301">
    <property type="term" value="F:kinase activity"/>
    <property type="evidence" value="ECO:0007669"/>
    <property type="project" value="UniProtKB-KW"/>
</dbReference>
<dbReference type="InterPro" id="IPR042213">
    <property type="entry name" value="NBD_C_sf"/>
</dbReference>
<evidence type="ECO:0000313" key="9">
    <source>
        <dbReference type="EMBL" id="QPS82938.1"/>
    </source>
</evidence>
<evidence type="ECO:0000256" key="5">
    <source>
        <dbReference type="ARBA" id="ARBA00022840"/>
    </source>
</evidence>
<keyword evidence="2" id="KW-0808">Transferase</keyword>
<evidence type="ECO:0000256" key="2">
    <source>
        <dbReference type="ARBA" id="ARBA00022679"/>
    </source>
</evidence>
<name>A0A7T2YXR4_9BURK</name>
<accession>A0A7T2YXR4</accession>
<dbReference type="KEGG" id="dla:I6G47_07635"/>
<evidence type="ECO:0000313" key="10">
    <source>
        <dbReference type="Proteomes" id="UP000595064"/>
    </source>
</evidence>
<keyword evidence="3" id="KW-0547">Nucleotide-binding</keyword>
<dbReference type="SUPFAM" id="SSF142764">
    <property type="entry name" value="YgbK-like"/>
    <property type="match status" value="1"/>
</dbReference>
<evidence type="ECO:0000259" key="7">
    <source>
        <dbReference type="Pfam" id="PF07005"/>
    </source>
</evidence>
<protein>
    <submittedName>
        <fullName evidence="9">Four-carbon acid sugar kinase family protein</fullName>
    </submittedName>
</protein>
<comment type="similarity">
    <text evidence="1">Belongs to the four-carbon acid sugar kinase family.</text>
</comment>
<evidence type="ECO:0000256" key="4">
    <source>
        <dbReference type="ARBA" id="ARBA00022777"/>
    </source>
</evidence>